<comment type="caution">
    <text evidence="2">The sequence shown here is derived from an EMBL/GenBank/DDBJ whole genome shotgun (WGS) entry which is preliminary data.</text>
</comment>
<protein>
    <submittedName>
        <fullName evidence="2">Uncharacterized protein</fullName>
    </submittedName>
</protein>
<dbReference type="Proteomes" id="UP001476798">
    <property type="component" value="Unassembled WGS sequence"/>
</dbReference>
<gene>
    <name evidence="2" type="ORF">GOODEAATRI_008504</name>
</gene>
<evidence type="ECO:0000313" key="3">
    <source>
        <dbReference type="Proteomes" id="UP001476798"/>
    </source>
</evidence>
<dbReference type="EMBL" id="JAHRIO010040435">
    <property type="protein sequence ID" value="MEQ2171224.1"/>
    <property type="molecule type" value="Genomic_DNA"/>
</dbReference>
<feature type="compositionally biased region" description="Basic and acidic residues" evidence="1">
    <location>
        <begin position="1"/>
        <end position="35"/>
    </location>
</feature>
<sequence length="76" mass="8777">MQSRQETPRHSSAEQRSKGRCRGEGMRESGFHSDPEAVMLLRRKRRVRDSLKKHFFLVRILPPTSGSQNVKDGKDV</sequence>
<accession>A0ABV0NK18</accession>
<evidence type="ECO:0000256" key="1">
    <source>
        <dbReference type="SAM" id="MobiDB-lite"/>
    </source>
</evidence>
<proteinExistence type="predicted"/>
<feature type="region of interest" description="Disordered" evidence="1">
    <location>
        <begin position="1"/>
        <end position="37"/>
    </location>
</feature>
<reference evidence="2 3" key="1">
    <citation type="submission" date="2021-06" db="EMBL/GenBank/DDBJ databases">
        <authorList>
            <person name="Palmer J.M."/>
        </authorList>
    </citation>
    <scope>NUCLEOTIDE SEQUENCE [LARGE SCALE GENOMIC DNA]</scope>
    <source>
        <strain evidence="2 3">GA_2019</strain>
        <tissue evidence="2">Muscle</tissue>
    </source>
</reference>
<name>A0ABV0NK18_9TELE</name>
<evidence type="ECO:0000313" key="2">
    <source>
        <dbReference type="EMBL" id="MEQ2171224.1"/>
    </source>
</evidence>
<organism evidence="2 3">
    <name type="scientific">Goodea atripinnis</name>
    <dbReference type="NCBI Taxonomy" id="208336"/>
    <lineage>
        <taxon>Eukaryota</taxon>
        <taxon>Metazoa</taxon>
        <taxon>Chordata</taxon>
        <taxon>Craniata</taxon>
        <taxon>Vertebrata</taxon>
        <taxon>Euteleostomi</taxon>
        <taxon>Actinopterygii</taxon>
        <taxon>Neopterygii</taxon>
        <taxon>Teleostei</taxon>
        <taxon>Neoteleostei</taxon>
        <taxon>Acanthomorphata</taxon>
        <taxon>Ovalentaria</taxon>
        <taxon>Atherinomorphae</taxon>
        <taxon>Cyprinodontiformes</taxon>
        <taxon>Goodeidae</taxon>
        <taxon>Goodea</taxon>
    </lineage>
</organism>
<keyword evidence="3" id="KW-1185">Reference proteome</keyword>